<accession>A0A8T2T3D7</accession>
<evidence type="ECO:0000256" key="1">
    <source>
        <dbReference type="ARBA" id="ARBA00004123"/>
    </source>
</evidence>
<keyword evidence="4" id="KW-0539">Nucleus</keyword>
<comment type="caution">
    <text evidence="7">The sequence shown here is derived from an EMBL/GenBank/DDBJ whole genome shotgun (WGS) entry which is preliminary data.</text>
</comment>
<evidence type="ECO:0000256" key="3">
    <source>
        <dbReference type="ARBA" id="ARBA00023163"/>
    </source>
</evidence>
<feature type="compositionally biased region" description="Polar residues" evidence="5">
    <location>
        <begin position="298"/>
        <end position="321"/>
    </location>
</feature>
<organism evidence="7 8">
    <name type="scientific">Ceratopteris richardii</name>
    <name type="common">Triangle waterfern</name>
    <dbReference type="NCBI Taxonomy" id="49495"/>
    <lineage>
        <taxon>Eukaryota</taxon>
        <taxon>Viridiplantae</taxon>
        <taxon>Streptophyta</taxon>
        <taxon>Embryophyta</taxon>
        <taxon>Tracheophyta</taxon>
        <taxon>Polypodiopsida</taxon>
        <taxon>Polypodiidae</taxon>
        <taxon>Polypodiales</taxon>
        <taxon>Pteridineae</taxon>
        <taxon>Pteridaceae</taxon>
        <taxon>Parkerioideae</taxon>
        <taxon>Ceratopteris</taxon>
    </lineage>
</organism>
<keyword evidence="3" id="KW-0804">Transcription</keyword>
<comment type="subcellular location">
    <subcellularLocation>
        <location evidence="1">Nucleus</location>
    </subcellularLocation>
</comment>
<dbReference type="SMART" id="SM00353">
    <property type="entry name" value="HLH"/>
    <property type="match status" value="1"/>
</dbReference>
<sequence length="407" mass="45014">MQMDFPACSIGSIQWLSELGMDDPILAKSIDGFWSGESGRFHNGVSTWNNHISNESIDMADGIRMAMGFQLLDAQKRPLNHLSHSATCPDTQSFERQTKIPRVMSAWDACCNQQQVNVNLSSLPQTSSVCNTNVAESPALTPFTPATPYALESLLASFSTVNDECVAPRTPTVQREIEFTQISEKLECQLRATHSAGTTTSKDAHSNICSANQRMSYPSAVHPPKSSSVPFKAGNSQDHIMAERKRREKLTQRFIALSAIVPGLKKMDKASVLGDAIKYVKQLQDRLRVLEEQTPKTMSVSLQKTQEGSSQTFNPENTSNPHVEPVTEVRMIGKNVLIRVHCEKKKGVLIKSLAELENLQLSVMNANILLFTEAALDLTFTAQVEEGCELTADDIAKALQDFFKRLK</sequence>
<dbReference type="EMBL" id="CM035420">
    <property type="protein sequence ID" value="KAH7404232.1"/>
    <property type="molecule type" value="Genomic_DNA"/>
</dbReference>
<dbReference type="PANTHER" id="PTHR45959:SF2">
    <property type="entry name" value="BHLH TRANSCRIPTION FACTOR"/>
    <property type="match status" value="1"/>
</dbReference>
<dbReference type="InterPro" id="IPR011598">
    <property type="entry name" value="bHLH_dom"/>
</dbReference>
<keyword evidence="8" id="KW-1185">Reference proteome</keyword>
<evidence type="ECO:0000313" key="7">
    <source>
        <dbReference type="EMBL" id="KAH7404232.1"/>
    </source>
</evidence>
<dbReference type="Proteomes" id="UP000825935">
    <property type="component" value="Chromosome 15"/>
</dbReference>
<dbReference type="InterPro" id="IPR054502">
    <property type="entry name" value="bHLH-TF_ACT-like_plant"/>
</dbReference>
<dbReference type="Pfam" id="PF22754">
    <property type="entry name" value="bHLH-TF_ACT-like_plant"/>
    <property type="match status" value="1"/>
</dbReference>
<dbReference type="GO" id="GO:0005634">
    <property type="term" value="C:nucleus"/>
    <property type="evidence" value="ECO:0007669"/>
    <property type="project" value="UniProtKB-SubCell"/>
</dbReference>
<dbReference type="InterPro" id="IPR052610">
    <property type="entry name" value="bHLH_transcription_regulator"/>
</dbReference>
<reference evidence="7" key="1">
    <citation type="submission" date="2021-08" db="EMBL/GenBank/DDBJ databases">
        <title>WGS assembly of Ceratopteris richardii.</title>
        <authorList>
            <person name="Marchant D.B."/>
            <person name="Chen G."/>
            <person name="Jenkins J."/>
            <person name="Shu S."/>
            <person name="Leebens-Mack J."/>
            <person name="Grimwood J."/>
            <person name="Schmutz J."/>
            <person name="Soltis P."/>
            <person name="Soltis D."/>
            <person name="Chen Z.-H."/>
        </authorList>
    </citation>
    <scope>NUCLEOTIDE SEQUENCE</scope>
    <source>
        <strain evidence="7">Whitten #5841</strain>
        <tissue evidence="7">Leaf</tissue>
    </source>
</reference>
<dbReference type="SUPFAM" id="SSF47459">
    <property type="entry name" value="HLH, helix-loop-helix DNA-binding domain"/>
    <property type="match status" value="1"/>
</dbReference>
<dbReference type="PROSITE" id="PS50888">
    <property type="entry name" value="BHLH"/>
    <property type="match status" value="1"/>
</dbReference>
<dbReference type="OrthoDB" id="690068at2759"/>
<feature type="domain" description="BHLH" evidence="6">
    <location>
        <begin position="234"/>
        <end position="283"/>
    </location>
</feature>
<feature type="region of interest" description="Disordered" evidence="5">
    <location>
        <begin position="298"/>
        <end position="322"/>
    </location>
</feature>
<dbReference type="CDD" id="cd11452">
    <property type="entry name" value="bHLH_AtNAI1_like"/>
    <property type="match status" value="1"/>
</dbReference>
<evidence type="ECO:0000259" key="6">
    <source>
        <dbReference type="PROSITE" id="PS50888"/>
    </source>
</evidence>
<dbReference type="Gene3D" id="4.10.280.10">
    <property type="entry name" value="Helix-loop-helix DNA-binding domain"/>
    <property type="match status" value="1"/>
</dbReference>
<dbReference type="GO" id="GO:0046983">
    <property type="term" value="F:protein dimerization activity"/>
    <property type="evidence" value="ECO:0007669"/>
    <property type="project" value="InterPro"/>
</dbReference>
<keyword evidence="2" id="KW-0805">Transcription regulation</keyword>
<name>A0A8T2T3D7_CERRI</name>
<gene>
    <name evidence="7" type="ORF">KP509_15G016900</name>
</gene>
<evidence type="ECO:0000256" key="5">
    <source>
        <dbReference type="SAM" id="MobiDB-lite"/>
    </source>
</evidence>
<proteinExistence type="predicted"/>
<protein>
    <recommendedName>
        <fullName evidence="6">BHLH domain-containing protein</fullName>
    </recommendedName>
</protein>
<evidence type="ECO:0000256" key="2">
    <source>
        <dbReference type="ARBA" id="ARBA00023015"/>
    </source>
</evidence>
<dbReference type="InterPro" id="IPR036638">
    <property type="entry name" value="HLH_DNA-bd_sf"/>
</dbReference>
<dbReference type="Pfam" id="PF00010">
    <property type="entry name" value="HLH"/>
    <property type="match status" value="1"/>
</dbReference>
<evidence type="ECO:0000256" key="4">
    <source>
        <dbReference type="ARBA" id="ARBA00023242"/>
    </source>
</evidence>
<dbReference type="AlphaFoldDB" id="A0A8T2T3D7"/>
<dbReference type="PANTHER" id="PTHR45959">
    <property type="entry name" value="BHLH TRANSCRIPTION FACTOR"/>
    <property type="match status" value="1"/>
</dbReference>
<evidence type="ECO:0000313" key="8">
    <source>
        <dbReference type="Proteomes" id="UP000825935"/>
    </source>
</evidence>